<dbReference type="Pfam" id="PF25801">
    <property type="entry name" value="HEAT_GCN1_C_2"/>
    <property type="match status" value="1"/>
</dbReference>
<dbReference type="InterPro" id="IPR011989">
    <property type="entry name" value="ARM-like"/>
</dbReference>
<dbReference type="PANTHER" id="PTHR23346:SF7">
    <property type="entry name" value="STALLED RIBOSOME SENSOR GCN1"/>
    <property type="match status" value="1"/>
</dbReference>
<sequence>MTTPEPSALLKDFFCKVTTSKTKERCLLLSDLSGFIAKADFPDNACKLLIKLLPLTLERYKDSKSRKAVQDVIRALISKYGQDATKPLLKFLTSFAQKERNVHPSPTSGGAAFAALGWTCVIVLTAFDSKDKQTGEAWNDLIEAQCGLISAVLGTDYQSLIKSAERKLKNVWKQNPDAVGSYAETLSKLDHSFHKLCIISLLMQHCTESKLSSTISAYSTAFLDAYIKTVFGGKRKAPVHVLVVCKWLLCQVNHEQFKQVILPAVQKAMLRSPENVMQAVGYLLSGVSLDLSQYAPDLGKNIATQLHAKEDTLRDEAAVAAKHLAMQCSDGEAIQQLATLFFAVLNGSEGKLTIVTQRMSMLSGIGHLSYNGVMGSGSVHSLTSTVIEQFIGPLQQEVHEATLVHTLSMMSLWCAKFTSQVPQKLIDWFQKGMTLKQSTSAVRNGYIQCMLAAFKGDTLLQAMTLLPLLKQSLERAQSQSNLVTIVTEGLSAAYLMLLMYGADIEAESKLAWVFGVVSDPDKQLVVSEKFLSSASEEALQTLLHLTEKLLMEHEDKLNTGSERLYHRAVVTTLLHPSWKLRKSGLLVAKRLVMSGNGLQVARSLMQELRVAMPTQKIIDPNQTDATNGETTNPESRQGISAMVLASTLQSLIVTTGSCLTGEEASMLVLDALLDVHQPYLVCAKPNLWSSILHKLKIDPVQLVTDNAQNIFTTLSNGQTSAKETSSNAMATVVRLASKQILPTLISHAVGCLGNSDLVTITKEEYDIMKTPEGELYNKAIIEKLAPDAPSTANMKRESKAYSYKDQVMEIELRKEMEAKKRAKGMKVEVKLSKKQQEAKDAELAKESAIRNRLKQLDQELTSTASLLHASIQGNPAAMCRHIPTLVPSLLSLLSSPLAAPYVVSLFLDLGQCVFDKEEYNTGATVAYCTLRLSSVACPIEPNWCKEDLVDMATRAVEVLHGGRASSSDDDSDDDDLSDERDEPSLHSRRFPAPTFAYFFPLLNRVLKDGGIAVDKKEEVVDKSLAILSAHAQLRCQDSMLDEIDENGPELLPRCAMLTLLTHLIGISGPVLQQTATTVLVDLCHSAGGLEGCTMAEQDEIDVILTVLQSPCAAVREAALKGLKELNEVLPTMDTDKEHALNLTRRVLIARQDPEDTVKLLADELWDEADLALDPDLCPLTIDDVIHTEHVIRQSAALSLAILLDEYPEHVEETLIKLFSLHKDNLHIPPPVLDSLGRVISESPPDRYEARCGVGNTLGKISPYLIRGQVLEMFEFFVSEGLNDRNEEVRQVMLKAATAVIDNHGKDNVSVLLPVFEKFLDEAPNTSSYDAVRHSVVILMGSLARHLDKDDPKVKPIVAKLIEALSTPSQQVQEAVANCLPPLVPAIKTDAPAIVKNLLALLLESENYGERKGAAYGLAGLVKGLGILSLKQMDIMSTLQEAIQDKKNFRKREGALFAFEMLCNMLGRLFEPYVVHVLPHLLLCFGDGNQYVREAADDTAKAVMSKLSGHGVKLVLPSLLAALEEDSWRTKTGSVELLGAMAYCAPKQLSSCLPSIVPKLMEVLTDSHSKVQKSGIQALKQIGAVIRNPEIQAIVPMLLDALSNPSSKTSKCLQLLLATKFVHFIDAPSLALIMPVVQRAFQDRSTDTKKMAAQIIGNMYSLTDQKDLAPYLPSVMPGLKASLLDPVPEVRKVSARALGAMVKGMGESSFDDLLPWLMEKLTVEQNSVDRSGAAQGLSEVMAGMGIEKLAKLMPDIIKTAEAPDIPPHVRDGYIMMFIYLPGTFGDRFTAYVGKVIPAILKALADESEFVRDTALRAGQRIVHMFAETSVSVFLPELEKGLFDENWRIRYSSVQLLGDLLYRVSGVTGKQSTVSGEDDNFGTEHSTKSILKVLGMDRRNRVLAGLYMGRSDTALMVRQAALHVWKVVVVNTPRTLREILSTLFGLLLGCLASTSYDKRQVAARTLGDLVRKLGERVLPEIIPILEKGLDSDQSDQRQGVCVGLSEIMESTSREQVLGFVDNIVPTVRKALCDPLPDVREAAAKTFDNLHSTIGHKALDDILPDLLKQLDDDVKGPYALDGLKQVMMVKSRVVLPFLIPKLIQPPVNTRVLAILSEVAGESLTKHLHKILPALMDALKNSVGTPQGQEELQHCQTVVLSVKDELGLQIIMDEILPATKSPSAGVRRAAATILFVYCSQTKVSYSQFVPALLRGLIFLMKDDDRSVLDVTWDALNAVTKSLTSADQLQHIASLRQAIRYAADGLQGKELPGFCLPKKGISPILPIFREALLNGPQELKEQAASGLGQVIQLTSNDALKSQVVNITGPLIRVLGDRYTWTLKVAILQTLTLLLGKVGVLLKPFLPQLQTTFQRALSDSNRAVRLEAASALSKLVIIHARVDPLFTELHTGIKNEDNDIGVRETFLQAIRGVIRGGGTKMSDANRKAITATLLGLLSIPEDMARMAAAGCVGTLCPILTDEELDSIVLSNLLVNDTSAVWVLQHGRSVALAIAIKEAPEKLLSDKYRSLVLETVSRNIANDRIPISVSGLRAIGFFGQHLVMKDEDLPANVISVLVKNLNHASSDIKMTAAQMITQIAKATDKPLGVSVIKTLVIILVSNTKDKNTAVQADSEIALVALLQMRRNDNLVQSTLKSLDSIPAANLTDCLKRLRKVVNQPEPPFEADDTVVR</sequence>
<evidence type="ECO:0000256" key="4">
    <source>
        <dbReference type="PROSITE-ProRule" id="PRU00103"/>
    </source>
</evidence>
<dbReference type="Gene3D" id="1.25.10.10">
    <property type="entry name" value="Leucine-rich Repeat Variant"/>
    <property type="match status" value="6"/>
</dbReference>
<dbReference type="PROSITE" id="PS50077">
    <property type="entry name" value="HEAT_REPEAT"/>
    <property type="match status" value="4"/>
</dbReference>
<dbReference type="InterPro" id="IPR021133">
    <property type="entry name" value="HEAT_type_2"/>
</dbReference>
<dbReference type="SMART" id="SM01349">
    <property type="entry name" value="TOG"/>
    <property type="match status" value="2"/>
</dbReference>
<evidence type="ECO:0000313" key="7">
    <source>
        <dbReference type="EnsemblMetazoa" id="XP_038061522.1"/>
    </source>
</evidence>
<feature type="repeat" description="HEAT" evidence="4">
    <location>
        <begin position="1674"/>
        <end position="1712"/>
    </location>
</feature>
<dbReference type="InterPro" id="IPR034085">
    <property type="entry name" value="TOG"/>
</dbReference>
<evidence type="ECO:0000313" key="8">
    <source>
        <dbReference type="Proteomes" id="UP000887568"/>
    </source>
</evidence>
<dbReference type="OrthoDB" id="5148094at2759"/>
<dbReference type="RefSeq" id="XP_038061522.1">
    <property type="nucleotide sequence ID" value="XM_038205594.1"/>
</dbReference>
<dbReference type="GO" id="GO:0005829">
    <property type="term" value="C:cytosol"/>
    <property type="evidence" value="ECO:0007669"/>
    <property type="project" value="TreeGrafter"/>
</dbReference>
<organism evidence="7 8">
    <name type="scientific">Patiria miniata</name>
    <name type="common">Bat star</name>
    <name type="synonym">Asterina miniata</name>
    <dbReference type="NCBI Taxonomy" id="46514"/>
    <lineage>
        <taxon>Eukaryota</taxon>
        <taxon>Metazoa</taxon>
        <taxon>Echinodermata</taxon>
        <taxon>Eleutherozoa</taxon>
        <taxon>Asterozoa</taxon>
        <taxon>Asteroidea</taxon>
        <taxon>Valvatacea</taxon>
        <taxon>Valvatida</taxon>
        <taxon>Asterinidae</taxon>
        <taxon>Patiria</taxon>
    </lineage>
</organism>
<evidence type="ECO:0000256" key="3">
    <source>
        <dbReference type="ARBA" id="ARBA00022737"/>
    </source>
</evidence>
<dbReference type="PANTHER" id="PTHR23346">
    <property type="entry name" value="TRANSLATIONAL ACTIVATOR GCN1-RELATED"/>
    <property type="match status" value="1"/>
</dbReference>
<dbReference type="InterPro" id="IPR016024">
    <property type="entry name" value="ARM-type_fold"/>
</dbReference>
<protein>
    <recommendedName>
        <fullName evidence="6">TOG domain-containing protein</fullName>
    </recommendedName>
</protein>
<dbReference type="SUPFAM" id="SSF48371">
    <property type="entry name" value="ARM repeat"/>
    <property type="match status" value="5"/>
</dbReference>
<dbReference type="FunFam" id="1.25.10.10:FF:000090">
    <property type="entry name" value="eIF-2-alpha kinase activator GCN1"/>
    <property type="match status" value="1"/>
</dbReference>
<evidence type="ECO:0000256" key="2">
    <source>
        <dbReference type="ARBA" id="ARBA00022553"/>
    </source>
</evidence>
<feature type="repeat" description="HEAT" evidence="4">
    <location>
        <begin position="1794"/>
        <end position="1830"/>
    </location>
</feature>
<dbReference type="Pfam" id="PF02985">
    <property type="entry name" value="HEAT"/>
    <property type="match status" value="1"/>
</dbReference>
<dbReference type="Pfam" id="PF23271">
    <property type="entry name" value="HEAT_GCN1"/>
    <property type="match status" value="1"/>
</dbReference>
<feature type="repeat" description="HEAT" evidence="4">
    <location>
        <begin position="1555"/>
        <end position="1592"/>
    </location>
</feature>
<dbReference type="GO" id="GO:0034198">
    <property type="term" value="P:cellular response to amino acid starvation"/>
    <property type="evidence" value="ECO:0007669"/>
    <property type="project" value="TreeGrafter"/>
</dbReference>
<dbReference type="Pfam" id="PF24984">
    <property type="entry name" value="HEAT_EF3_GNC1"/>
    <property type="match status" value="1"/>
</dbReference>
<keyword evidence="2" id="KW-0597">Phosphoprotein</keyword>
<evidence type="ECO:0000259" key="6">
    <source>
        <dbReference type="SMART" id="SM01349"/>
    </source>
</evidence>
<dbReference type="EnsemblMetazoa" id="XM_038205594.1">
    <property type="protein sequence ID" value="XP_038061522.1"/>
    <property type="gene ID" value="LOC119732174"/>
</dbReference>
<dbReference type="GeneID" id="119732174"/>
<dbReference type="InterPro" id="IPR000357">
    <property type="entry name" value="HEAT"/>
</dbReference>
<dbReference type="Pfam" id="PF24993">
    <property type="entry name" value="GNC1_N"/>
    <property type="match status" value="1"/>
</dbReference>
<dbReference type="FunFam" id="1.25.10.10:FF:000096">
    <property type="entry name" value="eIF-2-alpha kinase activator gcn1"/>
    <property type="match status" value="1"/>
</dbReference>
<name>A0A914ACE3_PATMI</name>
<dbReference type="InterPro" id="IPR057546">
    <property type="entry name" value="HEAT_GCN1"/>
</dbReference>
<evidence type="ECO:0000256" key="1">
    <source>
        <dbReference type="ARBA" id="ARBA00007366"/>
    </source>
</evidence>
<reference evidence="7" key="1">
    <citation type="submission" date="2022-11" db="UniProtKB">
        <authorList>
            <consortium name="EnsemblMetazoa"/>
        </authorList>
    </citation>
    <scope>IDENTIFICATION</scope>
</reference>
<dbReference type="GO" id="GO:0006417">
    <property type="term" value="P:regulation of translation"/>
    <property type="evidence" value="ECO:0007669"/>
    <property type="project" value="TreeGrafter"/>
</dbReference>
<feature type="domain" description="TOG" evidence="6">
    <location>
        <begin position="1381"/>
        <end position="1614"/>
    </location>
</feature>
<dbReference type="FunFam" id="1.25.10.10:FF:000162">
    <property type="entry name" value="GCN1, eIF2 alpha kinase activator homolog"/>
    <property type="match status" value="1"/>
</dbReference>
<evidence type="ECO:0000256" key="5">
    <source>
        <dbReference type="SAM" id="MobiDB-lite"/>
    </source>
</evidence>
<dbReference type="GO" id="GO:0019887">
    <property type="term" value="F:protein kinase regulator activity"/>
    <property type="evidence" value="ECO:0007669"/>
    <property type="project" value="TreeGrafter"/>
</dbReference>
<keyword evidence="3" id="KW-0677">Repeat</keyword>
<feature type="region of interest" description="Disordered" evidence="5">
    <location>
        <begin position="960"/>
        <end position="988"/>
    </location>
</feature>
<keyword evidence="8" id="KW-1185">Reference proteome</keyword>
<feature type="compositionally biased region" description="Acidic residues" evidence="5">
    <location>
        <begin position="967"/>
        <end position="981"/>
    </location>
</feature>
<dbReference type="Pfam" id="PF24987">
    <property type="entry name" value="HEAT_EF3_N"/>
    <property type="match status" value="2"/>
</dbReference>
<dbReference type="OMA" id="KYATQRG"/>
<accession>A0A914ACE3</accession>
<comment type="similarity">
    <text evidence="1">Belongs to the GCN1 family.</text>
</comment>
<dbReference type="Proteomes" id="UP000887568">
    <property type="component" value="Unplaced"/>
</dbReference>
<proteinExistence type="inferred from homology"/>
<dbReference type="InterPro" id="IPR056810">
    <property type="entry name" value="GNC1-like_N"/>
</dbReference>
<feature type="domain" description="TOG" evidence="6">
    <location>
        <begin position="1823"/>
        <end position="2083"/>
    </location>
</feature>
<feature type="repeat" description="HEAT" evidence="4">
    <location>
        <begin position="2021"/>
        <end position="2058"/>
    </location>
</feature>